<evidence type="ECO:0000256" key="12">
    <source>
        <dbReference type="ARBA" id="ARBA00022737"/>
    </source>
</evidence>
<evidence type="ECO:0000256" key="22">
    <source>
        <dbReference type="ARBA" id="ARBA00056668"/>
    </source>
</evidence>
<evidence type="ECO:0000256" key="21">
    <source>
        <dbReference type="ARBA" id="ARBA00030307"/>
    </source>
</evidence>
<evidence type="ECO:0000256" key="10">
    <source>
        <dbReference type="ARBA" id="ARBA00022696"/>
    </source>
</evidence>
<dbReference type="PROSITE" id="PS00134">
    <property type="entry name" value="TRYPSIN_HIS"/>
    <property type="match status" value="1"/>
</dbReference>
<dbReference type="InterPro" id="IPR012224">
    <property type="entry name" value="Pept_S1A_FX"/>
</dbReference>
<evidence type="ECO:0000256" key="8">
    <source>
        <dbReference type="ARBA" id="ARBA00022670"/>
    </source>
</evidence>
<comment type="subcellular location">
    <subcellularLocation>
        <location evidence="2">Secreted</location>
    </subcellularLocation>
</comment>
<dbReference type="Ensembl" id="ENSRNOT00000158176.1">
    <property type="protein sequence ID" value="ENSRNOP00000101506.1"/>
    <property type="gene ID" value="ENSRNOG00000032737.7"/>
</dbReference>
<dbReference type="SUPFAM" id="SSF50494">
    <property type="entry name" value="Trypsin-like serine proteases"/>
    <property type="match status" value="1"/>
</dbReference>
<comment type="caution">
    <text evidence="23">Lacks conserved residue(s) required for the propagation of feature annotation.</text>
</comment>
<comment type="catalytic activity">
    <reaction evidence="1">
        <text>Selective cleavage of Arg-|-Ile bond in factor X to form factor Xa.</text>
        <dbReference type="EC" id="3.4.21.21"/>
    </reaction>
</comment>
<dbReference type="PROSITE" id="PS01187">
    <property type="entry name" value="EGF_CA"/>
    <property type="match status" value="1"/>
</dbReference>
<evidence type="ECO:0000256" key="4">
    <source>
        <dbReference type="ARBA" id="ARBA00015530"/>
    </source>
</evidence>
<dbReference type="InterPro" id="IPR001254">
    <property type="entry name" value="Trypsin_dom"/>
</dbReference>
<keyword evidence="10" id="KW-0356">Hemostasis</keyword>
<accession>A0ABK0LIZ7</accession>
<feature type="disulfide bond" evidence="23">
    <location>
        <begin position="113"/>
        <end position="122"/>
    </location>
</feature>
<dbReference type="RGD" id="628678">
    <property type="gene designation" value="F7"/>
</dbReference>
<evidence type="ECO:0000256" key="2">
    <source>
        <dbReference type="ARBA" id="ARBA00004613"/>
    </source>
</evidence>
<evidence type="ECO:0000256" key="14">
    <source>
        <dbReference type="ARBA" id="ARBA00022825"/>
    </source>
</evidence>
<dbReference type="PRINTS" id="PR00010">
    <property type="entry name" value="EGFBLOOD"/>
</dbReference>
<dbReference type="PROSITE" id="PS00010">
    <property type="entry name" value="ASX_HYDROXYL"/>
    <property type="match status" value="1"/>
</dbReference>
<dbReference type="SMART" id="SM00069">
    <property type="entry name" value="GLA"/>
    <property type="match status" value="1"/>
</dbReference>
<keyword evidence="11 25" id="KW-0732">Signal</keyword>
<evidence type="ECO:0000256" key="13">
    <source>
        <dbReference type="ARBA" id="ARBA00022801"/>
    </source>
</evidence>
<dbReference type="SMART" id="SM00179">
    <property type="entry name" value="EGF_CA"/>
    <property type="match status" value="1"/>
</dbReference>
<dbReference type="SUPFAM" id="SSF57630">
    <property type="entry name" value="GLA-domain"/>
    <property type="match status" value="1"/>
</dbReference>
<keyword evidence="5" id="KW-0301">Gamma-carboxyglutamic acid</keyword>
<evidence type="ECO:0000256" key="7">
    <source>
        <dbReference type="ARBA" id="ARBA00022536"/>
    </source>
</evidence>
<dbReference type="Pfam" id="PF00089">
    <property type="entry name" value="Trypsin"/>
    <property type="match status" value="1"/>
</dbReference>
<keyword evidence="17" id="KW-0865">Zymogen</keyword>
<feature type="domain" description="Peptidase S1" evidence="27">
    <location>
        <begin position="194"/>
        <end position="433"/>
    </location>
</feature>
<dbReference type="Gene3D" id="2.40.10.10">
    <property type="entry name" value="Trypsin-like serine proteases"/>
    <property type="match status" value="2"/>
</dbReference>
<evidence type="ECO:0000256" key="3">
    <source>
        <dbReference type="ARBA" id="ARBA00012069"/>
    </source>
</evidence>
<keyword evidence="7 23" id="KW-0245">EGF-like domain</keyword>
<dbReference type="InterPro" id="IPR050442">
    <property type="entry name" value="Peptidase_S1_coag_factors"/>
</dbReference>
<reference evidence="29" key="3">
    <citation type="submission" date="2025-09" db="UniProtKB">
        <authorList>
            <consortium name="Ensembl"/>
        </authorList>
    </citation>
    <scope>IDENTIFICATION</scope>
    <source>
        <strain evidence="29">Brown Norway</strain>
    </source>
</reference>
<evidence type="ECO:0000256" key="20">
    <source>
        <dbReference type="ARBA" id="ARBA00023278"/>
    </source>
</evidence>
<dbReference type="PROSITE" id="PS50998">
    <property type="entry name" value="GLA_2"/>
    <property type="match status" value="1"/>
</dbReference>
<dbReference type="EC" id="3.4.21.21" evidence="3"/>
<dbReference type="Gene3D" id="2.10.25.10">
    <property type="entry name" value="Laminin"/>
    <property type="match status" value="2"/>
</dbReference>
<keyword evidence="14 24" id="KW-0720">Serine protease</keyword>
<dbReference type="InterPro" id="IPR043504">
    <property type="entry name" value="Peptidase_S1_PA_chymotrypsin"/>
</dbReference>
<evidence type="ECO:0000256" key="19">
    <source>
        <dbReference type="ARBA" id="ARBA00023180"/>
    </source>
</evidence>
<proteinExistence type="predicted"/>
<evidence type="ECO:0000256" key="23">
    <source>
        <dbReference type="PROSITE-ProRule" id="PRU00076"/>
    </source>
</evidence>
<keyword evidence="20" id="KW-0379">Hydroxylation</keyword>
<evidence type="ECO:0000256" key="5">
    <source>
        <dbReference type="ARBA" id="ARBA00022479"/>
    </source>
</evidence>
<dbReference type="Gene3D" id="4.10.740.10">
    <property type="entry name" value="Coagulation Factor IX"/>
    <property type="match status" value="1"/>
</dbReference>
<evidence type="ECO:0000259" key="27">
    <source>
        <dbReference type="PROSITE" id="PS50240"/>
    </source>
</evidence>
<sequence length="446" mass="50196">MVPQTHGLLLLYFLLQLQGPLGAVVFITQEEAHGVLHRQRRANSLLEELWSSSLERECNEERCSFEEAREIFKSPERTHTNVNSPTDGDQCASNPCQNGGTCQDHLKSYVCFCPLDFEGRNCEKNKNEQLICANENGDCDQYCRDHVGTKRTCSCHEDYVLQPDEVSCKPKVEYPCGRIPVVEKRNFSRPQGRIVGGYVCPKGECPWQAVLKFNEALLCGAVLLDTRWIVTAAHCFDKFGKLVNITVVLGEHDFSEKEGTEQVRLVEQVIMPNKYTRGRTDHDIALVRLHRPVTFTDYVVPLCLPERAFSENTLASIRFSRVSGWGQLLDRGATALELMVIEVPRLMTQDCLEHAKHSANTPRITENMFCAGYMDGTKDACKGDSGGPHATHYHGTWYLTGVVSWGEGCAAIGHIGVYTRVSQYIDWLVKYMDSKLRVGISRVSLL</sequence>
<evidence type="ECO:0000313" key="29">
    <source>
        <dbReference type="Ensembl" id="ENSRNOP00000101506.1"/>
    </source>
</evidence>
<evidence type="ECO:0000256" key="11">
    <source>
        <dbReference type="ARBA" id="ARBA00022729"/>
    </source>
</evidence>
<evidence type="ECO:0000259" key="28">
    <source>
        <dbReference type="PROSITE" id="PS50998"/>
    </source>
</evidence>
<dbReference type="SUPFAM" id="SSF57196">
    <property type="entry name" value="EGF/Laminin"/>
    <property type="match status" value="2"/>
</dbReference>
<feature type="domain" description="Gla" evidence="28">
    <location>
        <begin position="41"/>
        <end position="87"/>
    </location>
</feature>
<comment type="function">
    <text evidence="22">Initiates the extrinsic pathway of blood coagulation. Serine protease that circulates in the blood in a zymogen form. Factor VII is converted to factor VIIa by factor Xa, factor XIIa, factor IXa, or thrombin by minor proteolysis. In the presence of tissue factor and calcium ions, factor VIIa then converts factor X to factor Xa by limited proteolysis. Factor VIIa also converts factor IX to factor IXa in the presence of tissue factor and calcium.</text>
</comment>
<dbReference type="InterPro" id="IPR000294">
    <property type="entry name" value="GLA_domain"/>
</dbReference>
<name>A0ABK0LIZ7_RAT</name>
<keyword evidence="13 24" id="KW-0378">Hydrolase</keyword>
<evidence type="ECO:0000256" key="18">
    <source>
        <dbReference type="ARBA" id="ARBA00023157"/>
    </source>
</evidence>
<feature type="signal peptide" evidence="25">
    <location>
        <begin position="1"/>
        <end position="23"/>
    </location>
</feature>
<evidence type="ECO:0000256" key="25">
    <source>
        <dbReference type="SAM" id="SignalP"/>
    </source>
</evidence>
<dbReference type="PRINTS" id="PR00722">
    <property type="entry name" value="CHYMOTRYPSIN"/>
</dbReference>
<keyword evidence="30" id="KW-1185">Reference proteome</keyword>
<evidence type="ECO:0000256" key="9">
    <source>
        <dbReference type="ARBA" id="ARBA00022685"/>
    </source>
</evidence>
<evidence type="ECO:0000256" key="16">
    <source>
        <dbReference type="ARBA" id="ARBA00023084"/>
    </source>
</evidence>
<dbReference type="InterPro" id="IPR000152">
    <property type="entry name" value="EGF-type_Asp/Asn_hydroxyl_site"/>
</dbReference>
<keyword evidence="15" id="KW-0106">Calcium</keyword>
<keyword evidence="19" id="KW-0325">Glycoprotein</keyword>
<dbReference type="InterPro" id="IPR001881">
    <property type="entry name" value="EGF-like_Ca-bd_dom"/>
</dbReference>
<dbReference type="SMART" id="SM00020">
    <property type="entry name" value="Tryp_SPc"/>
    <property type="match status" value="1"/>
</dbReference>
<keyword evidence="12" id="KW-0677">Repeat</keyword>
<evidence type="ECO:0000256" key="24">
    <source>
        <dbReference type="RuleBase" id="RU363034"/>
    </source>
</evidence>
<feature type="domain" description="EGF-like" evidence="26">
    <location>
        <begin position="87"/>
        <end position="123"/>
    </location>
</feature>
<dbReference type="InterPro" id="IPR035972">
    <property type="entry name" value="GLA-like_dom_SF"/>
</dbReference>
<evidence type="ECO:0000256" key="6">
    <source>
        <dbReference type="ARBA" id="ARBA00022525"/>
    </source>
</evidence>
<gene>
    <name evidence="29" type="primary">F7</name>
</gene>
<dbReference type="PANTHER" id="PTHR24278">
    <property type="entry name" value="COAGULATION FACTOR"/>
    <property type="match status" value="1"/>
</dbReference>
<dbReference type="PANTHER" id="PTHR24278:SF26">
    <property type="entry name" value="COAGULATION FACTOR VII"/>
    <property type="match status" value="1"/>
</dbReference>
<dbReference type="CDD" id="cd00054">
    <property type="entry name" value="EGF_CA"/>
    <property type="match status" value="1"/>
</dbReference>
<keyword evidence="6" id="KW-0964">Secreted</keyword>
<evidence type="ECO:0000256" key="1">
    <source>
        <dbReference type="ARBA" id="ARBA00001355"/>
    </source>
</evidence>
<organism evidence="29 30">
    <name type="scientific">Rattus norvegicus</name>
    <name type="common">Rat</name>
    <dbReference type="NCBI Taxonomy" id="10116"/>
    <lineage>
        <taxon>Eukaryota</taxon>
        <taxon>Metazoa</taxon>
        <taxon>Chordata</taxon>
        <taxon>Craniata</taxon>
        <taxon>Vertebrata</taxon>
        <taxon>Euteleostomi</taxon>
        <taxon>Mammalia</taxon>
        <taxon>Eutheria</taxon>
        <taxon>Euarchontoglires</taxon>
        <taxon>Glires</taxon>
        <taxon>Rodentia</taxon>
        <taxon>Myomorpha</taxon>
        <taxon>Muroidea</taxon>
        <taxon>Muridae</taxon>
        <taxon>Murinae</taxon>
        <taxon>Rattus</taxon>
    </lineage>
</organism>
<evidence type="ECO:0000256" key="15">
    <source>
        <dbReference type="ARBA" id="ARBA00022837"/>
    </source>
</evidence>
<dbReference type="PROSITE" id="PS00022">
    <property type="entry name" value="EGF_1"/>
    <property type="match status" value="1"/>
</dbReference>
<reference evidence="29" key="1">
    <citation type="submission" date="2024-01" db="EMBL/GenBank/DDBJ databases">
        <title>GRCr8: a new rat reference genome assembly contstructed from accurate long reads and long range scaffolding.</title>
        <authorList>
            <person name="Doris P.A."/>
            <person name="Kalbfleisch T."/>
            <person name="Li K."/>
            <person name="Howe K."/>
            <person name="Wood J."/>
        </authorList>
    </citation>
    <scope>NUCLEOTIDE SEQUENCE [LARGE SCALE GENOMIC DNA]</scope>
    <source>
        <strain evidence="29">Brown Norway</strain>
    </source>
</reference>
<keyword evidence="16" id="KW-0094">Blood coagulation</keyword>
<dbReference type="PRINTS" id="PR00001">
    <property type="entry name" value="GLABLOOD"/>
</dbReference>
<evidence type="ECO:0000313" key="30">
    <source>
        <dbReference type="Proteomes" id="UP000002494"/>
    </source>
</evidence>
<dbReference type="PROSITE" id="PS50026">
    <property type="entry name" value="EGF_3"/>
    <property type="match status" value="1"/>
</dbReference>
<dbReference type="InterPro" id="IPR017857">
    <property type="entry name" value="Coagulation_fac-like_Gla_dom"/>
</dbReference>
<keyword evidence="18 23" id="KW-1015">Disulfide bond</keyword>
<dbReference type="Pfam" id="PF00008">
    <property type="entry name" value="EGF"/>
    <property type="match status" value="1"/>
</dbReference>
<keyword evidence="9" id="KW-0165">Cleavage on pair of basic residues</keyword>
<dbReference type="InterPro" id="IPR000742">
    <property type="entry name" value="EGF"/>
</dbReference>
<dbReference type="InterPro" id="IPR018097">
    <property type="entry name" value="EGF_Ca-bd_CS"/>
</dbReference>
<dbReference type="SMART" id="SM00181">
    <property type="entry name" value="EGF"/>
    <property type="match status" value="2"/>
</dbReference>
<evidence type="ECO:0000259" key="26">
    <source>
        <dbReference type="PROSITE" id="PS50026"/>
    </source>
</evidence>
<dbReference type="PROSITE" id="PS50240">
    <property type="entry name" value="TRYPSIN_DOM"/>
    <property type="match status" value="1"/>
</dbReference>
<protein>
    <recommendedName>
        <fullName evidence="4">Coagulation factor VII</fullName>
        <ecNumber evidence="3">3.4.21.21</ecNumber>
    </recommendedName>
    <alternativeName>
        <fullName evidence="21">Serum prothrombin conversion accelerator</fullName>
    </alternativeName>
</protein>
<reference evidence="29" key="2">
    <citation type="submission" date="2025-08" db="UniProtKB">
        <authorList>
            <consortium name="Ensembl"/>
        </authorList>
    </citation>
    <scope>IDENTIFICATION</scope>
    <source>
        <strain evidence="29">Brown Norway</strain>
    </source>
</reference>
<dbReference type="GeneTree" id="ENSGT00940000154474"/>
<dbReference type="PIRSF" id="PIRSF001143">
    <property type="entry name" value="Factor_X"/>
    <property type="match status" value="1"/>
</dbReference>
<feature type="chain" id="PRO_5045035151" description="Coagulation factor VII" evidence="25">
    <location>
        <begin position="24"/>
        <end position="446"/>
    </location>
</feature>
<dbReference type="Pfam" id="PF14670">
    <property type="entry name" value="FXa_inhibition"/>
    <property type="match status" value="1"/>
</dbReference>
<dbReference type="Proteomes" id="UP000002494">
    <property type="component" value="Chromosome 16"/>
</dbReference>
<dbReference type="InterPro" id="IPR009003">
    <property type="entry name" value="Peptidase_S1_PA"/>
</dbReference>
<dbReference type="InterPro" id="IPR001314">
    <property type="entry name" value="Peptidase_S1A"/>
</dbReference>
<dbReference type="InterPro" id="IPR018114">
    <property type="entry name" value="TRYPSIN_HIS"/>
</dbReference>
<dbReference type="InterPro" id="IPR033116">
    <property type="entry name" value="TRYPSIN_SER"/>
</dbReference>
<dbReference type="CDD" id="cd00190">
    <property type="entry name" value="Tryp_SPc"/>
    <property type="match status" value="1"/>
</dbReference>
<dbReference type="PROSITE" id="PS00135">
    <property type="entry name" value="TRYPSIN_SER"/>
    <property type="match status" value="1"/>
</dbReference>
<evidence type="ECO:0000256" key="17">
    <source>
        <dbReference type="ARBA" id="ARBA00023145"/>
    </source>
</evidence>
<keyword evidence="8 24" id="KW-0645">Protease</keyword>
<dbReference type="Pfam" id="PF00594">
    <property type="entry name" value="Gla"/>
    <property type="match status" value="1"/>
</dbReference>